<name>A0A2T6ZP39_TUBBO</name>
<organism evidence="2 3">
    <name type="scientific">Tuber borchii</name>
    <name type="common">White truffle</name>
    <dbReference type="NCBI Taxonomy" id="42251"/>
    <lineage>
        <taxon>Eukaryota</taxon>
        <taxon>Fungi</taxon>
        <taxon>Dikarya</taxon>
        <taxon>Ascomycota</taxon>
        <taxon>Pezizomycotina</taxon>
        <taxon>Pezizomycetes</taxon>
        <taxon>Pezizales</taxon>
        <taxon>Tuberaceae</taxon>
        <taxon>Tuber</taxon>
    </lineage>
</organism>
<comment type="caution">
    <text evidence="2">The sequence shown here is derived from an EMBL/GenBank/DDBJ whole genome shotgun (WGS) entry which is preliminary data.</text>
</comment>
<feature type="compositionally biased region" description="Basic and acidic residues" evidence="1">
    <location>
        <begin position="37"/>
        <end position="47"/>
    </location>
</feature>
<evidence type="ECO:0000313" key="3">
    <source>
        <dbReference type="Proteomes" id="UP000244722"/>
    </source>
</evidence>
<accession>A0A2T6ZP39</accession>
<gene>
    <name evidence="2" type="ORF">B9Z19DRAFT_1128518</name>
</gene>
<keyword evidence="3" id="KW-1185">Reference proteome</keyword>
<dbReference type="EMBL" id="NESQ01000157">
    <property type="protein sequence ID" value="PUU77258.1"/>
    <property type="molecule type" value="Genomic_DNA"/>
</dbReference>
<reference evidence="2 3" key="1">
    <citation type="submission" date="2017-04" db="EMBL/GenBank/DDBJ databases">
        <title>Draft genome sequence of Tuber borchii Vittad., a whitish edible truffle.</title>
        <authorList>
            <consortium name="DOE Joint Genome Institute"/>
            <person name="Murat C."/>
            <person name="Kuo A."/>
            <person name="Barry K.W."/>
            <person name="Clum A."/>
            <person name="Dockter R.B."/>
            <person name="Fauchery L."/>
            <person name="Iotti M."/>
            <person name="Kohler A."/>
            <person name="Labutti K."/>
            <person name="Lindquist E.A."/>
            <person name="Lipzen A."/>
            <person name="Ohm R.A."/>
            <person name="Wang M."/>
            <person name="Grigoriev I.V."/>
            <person name="Zambonelli A."/>
            <person name="Martin F.M."/>
        </authorList>
    </citation>
    <scope>NUCLEOTIDE SEQUENCE [LARGE SCALE GENOMIC DNA]</scope>
    <source>
        <strain evidence="2 3">Tbo3840</strain>
    </source>
</reference>
<protein>
    <submittedName>
        <fullName evidence="2">Uncharacterized protein</fullName>
    </submittedName>
</protein>
<dbReference type="Proteomes" id="UP000244722">
    <property type="component" value="Unassembled WGS sequence"/>
</dbReference>
<sequence>MWHLLADADEELVLPRLKYPYPRVHRLYRAVSQPAITRDDTPQETKKSTIVSASGRPSGPPLTGVRPAGPHPEATILARSRLCDELEIRASMVGSGRPQSVSAVIVRCLWKETVVDGSLQKNAGSVVRNLGGSGGSRRCREEAERVGRALEESMRGVLCAACLSFVSTGVLQRKGRHRRKKMDIYGGG</sequence>
<feature type="region of interest" description="Disordered" evidence="1">
    <location>
        <begin position="35"/>
        <end position="71"/>
    </location>
</feature>
<dbReference type="AlphaFoldDB" id="A0A2T6ZP39"/>
<proteinExistence type="predicted"/>
<evidence type="ECO:0000313" key="2">
    <source>
        <dbReference type="EMBL" id="PUU77258.1"/>
    </source>
</evidence>
<evidence type="ECO:0000256" key="1">
    <source>
        <dbReference type="SAM" id="MobiDB-lite"/>
    </source>
</evidence>